<reference evidence="6" key="1">
    <citation type="journal article" date="2014" name="Front. Microbiol.">
        <title>High frequency of phylogenetically diverse reductive dehalogenase-homologous genes in deep subseafloor sedimentary metagenomes.</title>
        <authorList>
            <person name="Kawai M."/>
            <person name="Futagami T."/>
            <person name="Toyoda A."/>
            <person name="Takaki Y."/>
            <person name="Nishi S."/>
            <person name="Hori S."/>
            <person name="Arai W."/>
            <person name="Tsubouchi T."/>
            <person name="Morono Y."/>
            <person name="Uchiyama I."/>
            <person name="Ito T."/>
            <person name="Fujiyama A."/>
            <person name="Inagaki F."/>
            <person name="Takami H."/>
        </authorList>
    </citation>
    <scope>NUCLEOTIDE SEQUENCE</scope>
    <source>
        <strain evidence="6">Expedition CK06-06</strain>
    </source>
</reference>
<dbReference type="GO" id="GO:0012505">
    <property type="term" value="C:endomembrane system"/>
    <property type="evidence" value="ECO:0007669"/>
    <property type="project" value="UniProtKB-SubCell"/>
</dbReference>
<evidence type="ECO:0000256" key="2">
    <source>
        <dbReference type="ARBA" id="ARBA00022692"/>
    </source>
</evidence>
<dbReference type="Pfam" id="PF01988">
    <property type="entry name" value="VIT1"/>
    <property type="match status" value="1"/>
</dbReference>
<dbReference type="InterPro" id="IPR008217">
    <property type="entry name" value="Ccc1_fam"/>
</dbReference>
<feature type="transmembrane region" description="Helical" evidence="5">
    <location>
        <begin position="42"/>
        <end position="60"/>
    </location>
</feature>
<organism evidence="6">
    <name type="scientific">marine sediment metagenome</name>
    <dbReference type="NCBI Taxonomy" id="412755"/>
    <lineage>
        <taxon>unclassified sequences</taxon>
        <taxon>metagenomes</taxon>
        <taxon>ecological metagenomes</taxon>
    </lineage>
</organism>
<sequence>MVERINFKIFVRKLHHTLENLIQRKGEVVSDEITRRAFVNNAFDGALTILGILMGNLVLGSTDPRLVISMGLSACLAMGMSGAFGRYLSERAERKRALRQMEQYMFTDLSGSILERESEKKVLLISLIDGLSPALAAV</sequence>
<dbReference type="AlphaFoldDB" id="X0W8N6"/>
<dbReference type="EMBL" id="BARS01028480">
    <property type="protein sequence ID" value="GAG08991.1"/>
    <property type="molecule type" value="Genomic_DNA"/>
</dbReference>
<name>X0W8N6_9ZZZZ</name>
<evidence type="ECO:0000256" key="5">
    <source>
        <dbReference type="SAM" id="Phobius"/>
    </source>
</evidence>
<evidence type="ECO:0000256" key="4">
    <source>
        <dbReference type="ARBA" id="ARBA00023136"/>
    </source>
</evidence>
<protein>
    <submittedName>
        <fullName evidence="6">Uncharacterized protein</fullName>
    </submittedName>
</protein>
<accession>X0W8N6</accession>
<comment type="subcellular location">
    <subcellularLocation>
        <location evidence="1">Endomembrane system</location>
        <topology evidence="1">Multi-pass membrane protein</topology>
    </subcellularLocation>
</comment>
<gene>
    <name evidence="6" type="ORF">S01H1_44639</name>
</gene>
<dbReference type="GO" id="GO:0030026">
    <property type="term" value="P:intracellular manganese ion homeostasis"/>
    <property type="evidence" value="ECO:0007669"/>
    <property type="project" value="InterPro"/>
</dbReference>
<keyword evidence="3 5" id="KW-1133">Transmembrane helix</keyword>
<feature type="transmembrane region" description="Helical" evidence="5">
    <location>
        <begin position="66"/>
        <end position="89"/>
    </location>
</feature>
<evidence type="ECO:0000313" key="6">
    <source>
        <dbReference type="EMBL" id="GAG08991.1"/>
    </source>
</evidence>
<proteinExistence type="predicted"/>
<keyword evidence="4 5" id="KW-0472">Membrane</keyword>
<comment type="caution">
    <text evidence="6">The sequence shown here is derived from an EMBL/GenBank/DDBJ whole genome shotgun (WGS) entry which is preliminary data.</text>
</comment>
<evidence type="ECO:0000256" key="1">
    <source>
        <dbReference type="ARBA" id="ARBA00004127"/>
    </source>
</evidence>
<feature type="non-terminal residue" evidence="6">
    <location>
        <position position="138"/>
    </location>
</feature>
<evidence type="ECO:0000256" key="3">
    <source>
        <dbReference type="ARBA" id="ARBA00022989"/>
    </source>
</evidence>
<dbReference type="GO" id="GO:0005384">
    <property type="term" value="F:manganese ion transmembrane transporter activity"/>
    <property type="evidence" value="ECO:0007669"/>
    <property type="project" value="InterPro"/>
</dbReference>
<keyword evidence="2 5" id="KW-0812">Transmembrane</keyword>